<reference evidence="1 2" key="1">
    <citation type="journal article" date="2018" name="Mol. Plant">
        <title>The genome of Artemisia annua provides insight into the evolution of Asteraceae family and artemisinin biosynthesis.</title>
        <authorList>
            <person name="Shen Q."/>
            <person name="Zhang L."/>
            <person name="Liao Z."/>
            <person name="Wang S."/>
            <person name="Yan T."/>
            <person name="Shi P."/>
            <person name="Liu M."/>
            <person name="Fu X."/>
            <person name="Pan Q."/>
            <person name="Wang Y."/>
            <person name="Lv Z."/>
            <person name="Lu X."/>
            <person name="Zhang F."/>
            <person name="Jiang W."/>
            <person name="Ma Y."/>
            <person name="Chen M."/>
            <person name="Hao X."/>
            <person name="Li L."/>
            <person name="Tang Y."/>
            <person name="Lv G."/>
            <person name="Zhou Y."/>
            <person name="Sun X."/>
            <person name="Brodelius P.E."/>
            <person name="Rose J.K.C."/>
            <person name="Tang K."/>
        </authorList>
    </citation>
    <scope>NUCLEOTIDE SEQUENCE [LARGE SCALE GENOMIC DNA]</scope>
    <source>
        <strain evidence="2">cv. Huhao1</strain>
        <tissue evidence="1">Leaf</tissue>
    </source>
</reference>
<dbReference type="STRING" id="35608.A0A2U1MRY3"/>
<dbReference type="Proteomes" id="UP000245207">
    <property type="component" value="Unassembled WGS sequence"/>
</dbReference>
<dbReference type="AlphaFoldDB" id="A0A2U1MRY3"/>
<gene>
    <name evidence="1" type="ORF">CTI12_AA348020</name>
</gene>
<proteinExistence type="predicted"/>
<dbReference type="EMBL" id="PKPP01004508">
    <property type="protein sequence ID" value="PWA64023.1"/>
    <property type="molecule type" value="Genomic_DNA"/>
</dbReference>
<evidence type="ECO:0000313" key="1">
    <source>
        <dbReference type="EMBL" id="PWA64023.1"/>
    </source>
</evidence>
<name>A0A2U1MRY3_ARTAN</name>
<protein>
    <submittedName>
        <fullName evidence="1">DCN1-like protein 2</fullName>
    </submittedName>
</protein>
<organism evidence="1 2">
    <name type="scientific">Artemisia annua</name>
    <name type="common">Sweet wormwood</name>
    <dbReference type="NCBI Taxonomy" id="35608"/>
    <lineage>
        <taxon>Eukaryota</taxon>
        <taxon>Viridiplantae</taxon>
        <taxon>Streptophyta</taxon>
        <taxon>Embryophyta</taxon>
        <taxon>Tracheophyta</taxon>
        <taxon>Spermatophyta</taxon>
        <taxon>Magnoliopsida</taxon>
        <taxon>eudicotyledons</taxon>
        <taxon>Gunneridae</taxon>
        <taxon>Pentapetalae</taxon>
        <taxon>asterids</taxon>
        <taxon>campanulids</taxon>
        <taxon>Asterales</taxon>
        <taxon>Asteraceae</taxon>
        <taxon>Asteroideae</taxon>
        <taxon>Anthemideae</taxon>
        <taxon>Artemisiinae</taxon>
        <taxon>Artemisia</taxon>
    </lineage>
</organism>
<keyword evidence="2" id="KW-1185">Reference proteome</keyword>
<sequence length="94" mass="10790">MDDLFAVSTYSWMSWCPYIIKWLYYLADAIGAGCFVAHEVATMWEFSKHEFVGGLQSLGIDSPEKFHDRITIYGIQQKHMVLSACADKRIMGFD</sequence>
<accession>A0A2U1MRY3</accession>
<comment type="caution">
    <text evidence="1">The sequence shown here is derived from an EMBL/GenBank/DDBJ whole genome shotgun (WGS) entry which is preliminary data.</text>
</comment>
<evidence type="ECO:0000313" key="2">
    <source>
        <dbReference type="Proteomes" id="UP000245207"/>
    </source>
</evidence>
<dbReference type="OrthoDB" id="286637at2759"/>